<evidence type="ECO:0000256" key="1">
    <source>
        <dbReference type="SAM" id="MobiDB-lite"/>
    </source>
</evidence>
<reference evidence="2 3" key="1">
    <citation type="submission" date="2017-12" db="EMBL/GenBank/DDBJ databases">
        <title>Streptomyces populusis sp. nov., a novel endophytic actinobacterium isolated from stems of Populus adenopoda Maxim.</title>
        <authorList>
            <person name="Wang Z."/>
        </authorList>
    </citation>
    <scope>NUCLEOTIDE SEQUENCE [LARGE SCALE GENOMIC DNA]</scope>
    <source>
        <strain evidence="2 3">A249</strain>
    </source>
</reference>
<dbReference type="EMBL" id="PJOS01000017">
    <property type="protein sequence ID" value="PKT72777.1"/>
    <property type="molecule type" value="Genomic_DNA"/>
</dbReference>
<organism evidence="2 3">
    <name type="scientific">Streptomyces populi</name>
    <dbReference type="NCBI Taxonomy" id="2058924"/>
    <lineage>
        <taxon>Bacteria</taxon>
        <taxon>Bacillati</taxon>
        <taxon>Actinomycetota</taxon>
        <taxon>Actinomycetes</taxon>
        <taxon>Kitasatosporales</taxon>
        <taxon>Streptomycetaceae</taxon>
        <taxon>Streptomyces</taxon>
    </lineage>
</organism>
<proteinExistence type="predicted"/>
<protein>
    <submittedName>
        <fullName evidence="2">Nucleopolyhedrovirus P10 family protein</fullName>
    </submittedName>
</protein>
<evidence type="ECO:0000313" key="3">
    <source>
        <dbReference type="Proteomes" id="UP000236178"/>
    </source>
</evidence>
<dbReference type="Proteomes" id="UP000236178">
    <property type="component" value="Unassembled WGS sequence"/>
</dbReference>
<feature type="region of interest" description="Disordered" evidence="1">
    <location>
        <begin position="172"/>
        <end position="227"/>
    </location>
</feature>
<accession>A0A2I0SS72</accession>
<feature type="compositionally biased region" description="Low complexity" evidence="1">
    <location>
        <begin position="194"/>
        <end position="227"/>
    </location>
</feature>
<dbReference type="RefSeq" id="WP_103549344.1">
    <property type="nucleotide sequence ID" value="NZ_JBHJSK010000018.1"/>
</dbReference>
<dbReference type="AlphaFoldDB" id="A0A2I0SS72"/>
<name>A0A2I0SS72_9ACTN</name>
<comment type="caution">
    <text evidence="2">The sequence shown here is derived from an EMBL/GenBank/DDBJ whole genome shotgun (WGS) entry which is preliminary data.</text>
</comment>
<dbReference type="OrthoDB" id="4338350at2"/>
<evidence type="ECO:0000313" key="2">
    <source>
        <dbReference type="EMBL" id="PKT72777.1"/>
    </source>
</evidence>
<keyword evidence="3" id="KW-1185">Reference proteome</keyword>
<gene>
    <name evidence="2" type="ORF">CW362_11745</name>
</gene>
<sequence>MTADRWTQGVRHQLGLGRLLPLGLALDGAWITEEAAGAVLRRETAAVEGVRLGTLRIALADPDRAGTPAVPPPPGAVPPGPLRVSAEFRVSVDPTSPGAEPLPSVAARLRLAVVSAATRLLGLDVVEVDLRVTDLLEEDGAPAAHPAGVERGAPAAVPAAGVREARAVPPADGVRGTRTAVPADGAREGRADARATGARGTPAPAPADGAGTEPAAVPAADGPDDGVPTAPVPRDPEGTRIAAAALAVPGVTRLTDILGRPVRVESTPATDPALPRRHIRVELEVSGDERTVDVARAVRSAITETARDTPSVAVLVTSVTPGTPSRRP</sequence>